<protein>
    <recommendedName>
        <fullName evidence="3">Reverse transcriptase zinc-binding domain-containing protein</fullName>
    </recommendedName>
</protein>
<evidence type="ECO:0008006" key="3">
    <source>
        <dbReference type="Google" id="ProtNLM"/>
    </source>
</evidence>
<keyword evidence="2" id="KW-1185">Reference proteome</keyword>
<organism evidence="1 2">
    <name type="scientific">Goodea atripinnis</name>
    <dbReference type="NCBI Taxonomy" id="208336"/>
    <lineage>
        <taxon>Eukaryota</taxon>
        <taxon>Metazoa</taxon>
        <taxon>Chordata</taxon>
        <taxon>Craniata</taxon>
        <taxon>Vertebrata</taxon>
        <taxon>Euteleostomi</taxon>
        <taxon>Actinopterygii</taxon>
        <taxon>Neopterygii</taxon>
        <taxon>Teleostei</taxon>
        <taxon>Neoteleostei</taxon>
        <taxon>Acanthomorphata</taxon>
        <taxon>Ovalentaria</taxon>
        <taxon>Atherinomorphae</taxon>
        <taxon>Cyprinodontiformes</taxon>
        <taxon>Goodeidae</taxon>
        <taxon>Goodea</taxon>
    </lineage>
</organism>
<name>A0ABV0NM56_9TELE</name>
<evidence type="ECO:0000313" key="1">
    <source>
        <dbReference type="EMBL" id="MEQ2172365.1"/>
    </source>
</evidence>
<reference evidence="1 2" key="1">
    <citation type="submission" date="2021-06" db="EMBL/GenBank/DDBJ databases">
        <authorList>
            <person name="Palmer J.M."/>
        </authorList>
    </citation>
    <scope>NUCLEOTIDE SEQUENCE [LARGE SCALE GENOMIC DNA]</scope>
    <source>
        <strain evidence="1 2">GA_2019</strain>
        <tissue evidence="1">Muscle</tissue>
    </source>
</reference>
<evidence type="ECO:0000313" key="2">
    <source>
        <dbReference type="Proteomes" id="UP001476798"/>
    </source>
</evidence>
<dbReference type="EMBL" id="JAHRIO010041857">
    <property type="protein sequence ID" value="MEQ2172365.1"/>
    <property type="molecule type" value="Genomic_DNA"/>
</dbReference>
<gene>
    <name evidence="1" type="ORF">GOODEAATRI_020284</name>
</gene>
<dbReference type="Proteomes" id="UP001476798">
    <property type="component" value="Unassembled WGS sequence"/>
</dbReference>
<proteinExistence type="predicted"/>
<comment type="caution">
    <text evidence="1">The sequence shown here is derived from an EMBL/GenBank/DDBJ whole genome shotgun (WGS) entry which is preliminary data.</text>
</comment>
<sequence length="110" mass="12649">MKNVRKHLAQDINELIAQHGGSLTGKLRCISLALQSSHLDTVVGISRFCWRNCGGVGDFTRIFWDCPKLVKFWEDVQTDMKNIASDCEEMYYIYLAESTSSWHYAVERQS</sequence>
<accession>A0ABV0NM56</accession>